<dbReference type="EMBL" id="MF668266">
    <property type="protein sequence ID" value="ASZ72590.1"/>
    <property type="molecule type" value="Genomic_DNA"/>
</dbReference>
<protein>
    <submittedName>
        <fullName evidence="1">Uncharacterized protein</fullName>
    </submittedName>
</protein>
<reference evidence="1 2" key="1">
    <citation type="submission" date="2017-08" db="EMBL/GenBank/DDBJ databases">
        <authorList>
            <person name="Bertolini C.M."/>
            <person name="Tyransky A."/>
            <person name="Ball S.L."/>
            <person name="Breitenberger C.A."/>
            <person name="Daniels C.J."/>
            <person name="Garlena R.A."/>
            <person name="Russell D.A."/>
            <person name="Pope W.H."/>
            <person name="Jacobs-Sera D."/>
            <person name="Hendrix R.W."/>
            <person name="Hatfull G.F."/>
        </authorList>
    </citation>
    <scope>NUCLEOTIDE SEQUENCE [LARGE SCALE GENOMIC DNA]</scope>
</reference>
<proteinExistence type="predicted"/>
<accession>A0A249XLT6</accession>
<evidence type="ECO:0000313" key="1">
    <source>
        <dbReference type="EMBL" id="ASZ72590.1"/>
    </source>
</evidence>
<keyword evidence="2" id="KW-1185">Reference proteome</keyword>
<dbReference type="Proteomes" id="UP000221251">
    <property type="component" value="Segment"/>
</dbReference>
<name>A0A249XLT6_9CAUD</name>
<organism evidence="1 2">
    <name type="scientific">Arthrobacter phage Adat</name>
    <dbReference type="NCBI Taxonomy" id="2027883"/>
    <lineage>
        <taxon>Viruses</taxon>
        <taxon>Duplodnaviria</taxon>
        <taxon>Heunggongvirae</taxon>
        <taxon>Uroviricota</taxon>
        <taxon>Caudoviricetes</taxon>
        <taxon>Jasminevirus</taxon>
        <taxon>Jasminevirus adat</taxon>
    </lineage>
</organism>
<dbReference type="OrthoDB" id="32837at10239"/>
<evidence type="ECO:0000313" key="2">
    <source>
        <dbReference type="Proteomes" id="UP000221251"/>
    </source>
</evidence>
<gene>
    <name evidence="1" type="ORF">ADAT_17</name>
</gene>
<sequence>MPVSKLGSPGYQHRNERFANRIKKYFPSKSLNQLIASPMGAEQEFDRQANMGNILLFEPWTGSGAPSLSTVPTGGTAGEYYFRTGTPSTANQRIYICTVSGSTTSIGTFVGIV</sequence>